<evidence type="ECO:0000313" key="5">
    <source>
        <dbReference type="EMBL" id="MBD2564258.1"/>
    </source>
</evidence>
<keyword evidence="6" id="KW-1185">Reference proteome</keyword>
<dbReference type="InterPro" id="IPR032466">
    <property type="entry name" value="Metal_Hydrolase"/>
</dbReference>
<dbReference type="InterPro" id="IPR035897">
    <property type="entry name" value="Toll_tir_struct_dom_sf"/>
</dbReference>
<evidence type="ECO:0000259" key="4">
    <source>
        <dbReference type="PROSITE" id="PS50104"/>
    </source>
</evidence>
<dbReference type="Proteomes" id="UP000604661">
    <property type="component" value="Unassembled WGS sequence"/>
</dbReference>
<reference evidence="5 6" key="1">
    <citation type="journal article" date="2020" name="ISME J.">
        <title>Comparative genomics reveals insights into cyanobacterial evolution and habitat adaptation.</title>
        <authorList>
            <person name="Chen M.Y."/>
            <person name="Teng W.K."/>
            <person name="Zhao L."/>
            <person name="Hu C.X."/>
            <person name="Zhou Y.K."/>
            <person name="Han B.P."/>
            <person name="Song L.R."/>
            <person name="Shu W.S."/>
        </authorList>
    </citation>
    <scope>NUCLEOTIDE SEQUENCE [LARGE SCALE GENOMIC DNA]</scope>
    <source>
        <strain evidence="5 6">FACHB-391</strain>
    </source>
</reference>
<feature type="domain" description="TIR" evidence="4">
    <location>
        <begin position="739"/>
        <end position="877"/>
    </location>
</feature>
<comment type="cofactor">
    <cofactor evidence="1">
        <name>Zn(2+)</name>
        <dbReference type="ChEBI" id="CHEBI:29105"/>
    </cofactor>
</comment>
<proteinExistence type="predicted"/>
<dbReference type="PROSITE" id="PS50104">
    <property type="entry name" value="TIR"/>
    <property type="match status" value="1"/>
</dbReference>
<dbReference type="SUPFAM" id="SSF51556">
    <property type="entry name" value="Metallo-dependent hydrolases"/>
    <property type="match status" value="1"/>
</dbReference>
<dbReference type="Pfam" id="PF00962">
    <property type="entry name" value="A_deaminase"/>
    <property type="match status" value="1"/>
</dbReference>
<protein>
    <submittedName>
        <fullName evidence="5">TIR domain-containing protein</fullName>
    </submittedName>
</protein>
<evidence type="ECO:0000313" key="6">
    <source>
        <dbReference type="Proteomes" id="UP000604661"/>
    </source>
</evidence>
<comment type="caution">
    <text evidence="5">The sequence shown here is derived from an EMBL/GenBank/DDBJ whole genome shotgun (WGS) entry which is preliminary data.</text>
</comment>
<evidence type="ECO:0000256" key="3">
    <source>
        <dbReference type="ARBA" id="ARBA00022801"/>
    </source>
</evidence>
<gene>
    <name evidence="5" type="ORF">H6G95_27365</name>
</gene>
<dbReference type="EMBL" id="JACJTE010000045">
    <property type="protein sequence ID" value="MBD2564258.1"/>
    <property type="molecule type" value="Genomic_DNA"/>
</dbReference>
<dbReference type="InterPro" id="IPR001365">
    <property type="entry name" value="A_deaminase_dom"/>
</dbReference>
<dbReference type="Gene3D" id="3.20.20.140">
    <property type="entry name" value="Metal-dependent hydrolases"/>
    <property type="match status" value="1"/>
</dbReference>
<dbReference type="Pfam" id="PF13676">
    <property type="entry name" value="TIR_2"/>
    <property type="match status" value="1"/>
</dbReference>
<dbReference type="RefSeq" id="WP_190895009.1">
    <property type="nucleotide sequence ID" value="NZ_JACJTE010000045.1"/>
</dbReference>
<sequence>MRSEIRSEAISLILGDLREFQDCTGQLHLSGLQTQETMTRLFEALEKRVANNLKSKEQEEVKKEDQEKFIKSESIFHLLSVCVESEYIINMFSDYKWSVVRQEMWDDWLKSCWGHDHDTLSMLSLLPPITRYNKFIESVEKLPIIQSPAPGSPKQQLENLVDYRTHSGALYPPSLQWAQWINTGIHYKTFILQKYYSPRNLNGYALSNDKIEEHRKRSQLSHGYQRVARVLLGAMLDFHELSTCSDRSISLDNDVKNHYLDNDVNNCSNLMEKVSDIVYKDNSKREELESLIKKYLPELNKSSSKWLAKSIKSGNFQKKVYSFLEEERKCIAYLLWKAKNKQLGFFIQEVLFAYLRCKGAWFQLNSGKNLEKLNSSEYVLLKIYDLLIVDSDDQDCDSFHEPMSHAVRQFYRDTNFPTKVELRLPFMGNRRDVKNNIDWLKSIYEQVQCDFVLSFPKHNFDEENQEKDYDNYINYVNELKKNFKICGFYLIGNHEIIDSDKYANFIHSLRNKIISKTGNNSCFVTYHLDEENNAFTLKKICEILTIVKMNGLKKGDRISHGWSLPSEADISNHKDGKEEMYREEWYLIETRLDELRDRLNDEQKKAVEQLKESAKYNGDKAYLDARVMCALATSLQPLVQEQLIKNEISLEICPTSSWRITGISLPTEHPVKSWIEAGGEVRVGTDNPAVFPCTIESEYYTLELIKAQLKKSKNQSEMQGVDLDMSEVTSHPSFEPQSENPDVFLAHNSDDKKQVQAIAGALEQRSLKPWLDSDAIQPGRLFQDEIQKAISSVKSAAIFIGLQGLGRWQKFELMALISQCVKRKIPVIPILLPGVTGLPEDLLFLEQFSWVSFSNEINDKNALDRLEWGITGKKQNIIQQEEKPGRVPTQEDIQTISPSANEVSQETSSEQNNYKWDVFLSHSSADKDKVREVPREGSCSCVHKLGQMKSTDLSNLMSQRLNREQIEIIFRHTLDKNMNDDIPNHNKEKSAIYLVDEAKNRRRTNELIKQLCERYPDIESP</sequence>
<dbReference type="SUPFAM" id="SSF52200">
    <property type="entry name" value="Toll/Interleukin receptor TIR domain"/>
    <property type="match status" value="1"/>
</dbReference>
<accession>A0ABR8F255</accession>
<keyword evidence="3" id="KW-0378">Hydrolase</keyword>
<organism evidence="5 6">
    <name type="scientific">Nostoc linckia FACHB-391</name>
    <dbReference type="NCBI Taxonomy" id="2692906"/>
    <lineage>
        <taxon>Bacteria</taxon>
        <taxon>Bacillati</taxon>
        <taxon>Cyanobacteriota</taxon>
        <taxon>Cyanophyceae</taxon>
        <taxon>Nostocales</taxon>
        <taxon>Nostocaceae</taxon>
        <taxon>Nostoc</taxon>
    </lineage>
</organism>
<dbReference type="PANTHER" id="PTHR11409:SF39">
    <property type="entry name" value="ADENOSINE DEAMINASE 2"/>
    <property type="match status" value="1"/>
</dbReference>
<evidence type="ECO:0000256" key="1">
    <source>
        <dbReference type="ARBA" id="ARBA00001947"/>
    </source>
</evidence>
<dbReference type="InterPro" id="IPR000157">
    <property type="entry name" value="TIR_dom"/>
</dbReference>
<keyword evidence="2" id="KW-0479">Metal-binding</keyword>
<dbReference type="PANTHER" id="PTHR11409">
    <property type="entry name" value="ADENOSINE DEAMINASE"/>
    <property type="match status" value="1"/>
</dbReference>
<dbReference type="Gene3D" id="3.40.50.10140">
    <property type="entry name" value="Toll/interleukin-1 receptor homology (TIR) domain"/>
    <property type="match status" value="1"/>
</dbReference>
<evidence type="ECO:0000256" key="2">
    <source>
        <dbReference type="ARBA" id="ARBA00022723"/>
    </source>
</evidence>
<name>A0ABR8F255_NOSLI</name>
<dbReference type="InterPro" id="IPR006330">
    <property type="entry name" value="Ado/ade_deaminase"/>
</dbReference>